<keyword evidence="3" id="KW-1185">Reference proteome</keyword>
<dbReference type="Gene3D" id="1.10.510.10">
    <property type="entry name" value="Transferase(Phosphotransferase) domain 1"/>
    <property type="match status" value="1"/>
</dbReference>
<evidence type="ECO:0000313" key="3">
    <source>
        <dbReference type="Proteomes" id="UP000654075"/>
    </source>
</evidence>
<dbReference type="OrthoDB" id="448821at2759"/>
<dbReference type="InterPro" id="IPR001245">
    <property type="entry name" value="Ser-Thr/Tyr_kinase_cat_dom"/>
</dbReference>
<dbReference type="EMBL" id="CAJNNV010001174">
    <property type="protein sequence ID" value="CAE8584439.1"/>
    <property type="molecule type" value="Genomic_DNA"/>
</dbReference>
<sequence length="108" mass="12225">PEVLRGEALGPAADIYSFGVIMWEMLAQKLPHKGLSFSQVLASVGWAGWTPDMSLLPELPREVLHLIRECLNFAPSDRPRGKDVHRRVKRFPKQARLKAMKMLATYLS</sequence>
<reference evidence="2" key="1">
    <citation type="submission" date="2021-02" db="EMBL/GenBank/DDBJ databases">
        <authorList>
            <person name="Dougan E. K."/>
            <person name="Rhodes N."/>
            <person name="Thang M."/>
            <person name="Chan C."/>
        </authorList>
    </citation>
    <scope>NUCLEOTIDE SEQUENCE</scope>
</reference>
<dbReference type="Proteomes" id="UP000654075">
    <property type="component" value="Unassembled WGS sequence"/>
</dbReference>
<feature type="domain" description="Protein kinase" evidence="1">
    <location>
        <begin position="1"/>
        <end position="88"/>
    </location>
</feature>
<gene>
    <name evidence="2" type="ORF">PGLA1383_LOCUS3372</name>
</gene>
<accession>A0A813DFV0</accession>
<feature type="non-terminal residue" evidence="2">
    <location>
        <position position="108"/>
    </location>
</feature>
<dbReference type="GO" id="GO:0005524">
    <property type="term" value="F:ATP binding"/>
    <property type="evidence" value="ECO:0007669"/>
    <property type="project" value="InterPro"/>
</dbReference>
<dbReference type="AlphaFoldDB" id="A0A813DFV0"/>
<dbReference type="InterPro" id="IPR000719">
    <property type="entry name" value="Prot_kinase_dom"/>
</dbReference>
<evidence type="ECO:0000313" key="2">
    <source>
        <dbReference type="EMBL" id="CAE8584439.1"/>
    </source>
</evidence>
<dbReference type="InterPro" id="IPR011009">
    <property type="entry name" value="Kinase-like_dom_sf"/>
</dbReference>
<name>A0A813DFV0_POLGL</name>
<organism evidence="2 3">
    <name type="scientific">Polarella glacialis</name>
    <name type="common">Dinoflagellate</name>
    <dbReference type="NCBI Taxonomy" id="89957"/>
    <lineage>
        <taxon>Eukaryota</taxon>
        <taxon>Sar</taxon>
        <taxon>Alveolata</taxon>
        <taxon>Dinophyceae</taxon>
        <taxon>Suessiales</taxon>
        <taxon>Suessiaceae</taxon>
        <taxon>Polarella</taxon>
    </lineage>
</organism>
<protein>
    <recommendedName>
        <fullName evidence="1">Protein kinase domain-containing protein</fullName>
    </recommendedName>
</protein>
<evidence type="ECO:0000259" key="1">
    <source>
        <dbReference type="PROSITE" id="PS50011"/>
    </source>
</evidence>
<dbReference type="Pfam" id="PF07714">
    <property type="entry name" value="PK_Tyr_Ser-Thr"/>
    <property type="match status" value="1"/>
</dbReference>
<dbReference type="InterPro" id="IPR051681">
    <property type="entry name" value="Ser/Thr_Kinases-Pseudokinases"/>
</dbReference>
<comment type="caution">
    <text evidence="2">The sequence shown here is derived from an EMBL/GenBank/DDBJ whole genome shotgun (WGS) entry which is preliminary data.</text>
</comment>
<dbReference type="PANTHER" id="PTHR44329">
    <property type="entry name" value="SERINE/THREONINE-PROTEIN KINASE TNNI3K-RELATED"/>
    <property type="match status" value="1"/>
</dbReference>
<dbReference type="OMA" id="CWHMDPE"/>
<dbReference type="SUPFAM" id="SSF56112">
    <property type="entry name" value="Protein kinase-like (PK-like)"/>
    <property type="match status" value="1"/>
</dbReference>
<dbReference type="GO" id="GO:0004674">
    <property type="term" value="F:protein serine/threonine kinase activity"/>
    <property type="evidence" value="ECO:0007669"/>
    <property type="project" value="TreeGrafter"/>
</dbReference>
<dbReference type="PROSITE" id="PS50011">
    <property type="entry name" value="PROTEIN_KINASE_DOM"/>
    <property type="match status" value="1"/>
</dbReference>
<proteinExistence type="predicted"/>